<evidence type="ECO:0000256" key="2">
    <source>
        <dbReference type="RuleBase" id="RU003615"/>
    </source>
</evidence>
<sequence length="564" mass="64371">MHRSLVLLLVLAFFYCCKPEKKETIKQPEIVANQSNPVATETVPFVWEGANIYFLLTDRFNNGNTTNDVNFERTNETGELRGFMGGDLEGITQKIEEGYFSDLGINAIWFTPVVEQIHGDTDESTGNTYGYHGYWAKDWTALDPNFGTKKDLEKLVKTAHKNGIRVLMDVVLNHTGPVTDKDPVWPEEWVRTKPTCEFTTYENTTACTLVDNLPDIYTESDENVELPDALLAKWKTEGRISTELDELQLFFDRTGYPRAPRFYIIKWLTDYVNDLGIDGFRVDTVKHVNENAWSELYKEASAAFESWKKKHPNNVLDDNSFYMVGEVYNYNISNGRLFDLGDKKVDYFNHGFKSLINFELKQDADMDYESIFKKYNKLLHTDLKGKSVLNYLTSHDDGNPYDKDRKKPIRAANVLLLTPGASQVYYGDESSRDLTIEGAVGDATLRSFMNWKDQDSLPGTKNILAHWQKLGKFRKNHPAIGAGKHKRLSKKPYVFSRTYINDDFKDKVVVGLDLPIGKKSLSVKGFFGDGTKLHDTYSDTYMEVKDGKAIFESGFDIALLELAQ</sequence>
<dbReference type="GO" id="GO:0005975">
    <property type="term" value="P:carbohydrate metabolic process"/>
    <property type="evidence" value="ECO:0007669"/>
    <property type="project" value="InterPro"/>
</dbReference>
<accession>A0A316E215</accession>
<dbReference type="SMART" id="SM00642">
    <property type="entry name" value="Aamy"/>
    <property type="match status" value="1"/>
</dbReference>
<dbReference type="InterPro" id="IPR006046">
    <property type="entry name" value="Alpha_amylase"/>
</dbReference>
<dbReference type="EMBL" id="QGGQ01000004">
    <property type="protein sequence ID" value="PWK23582.1"/>
    <property type="molecule type" value="Genomic_DNA"/>
</dbReference>
<comment type="caution">
    <text evidence="6">The sequence shown here is derived from an EMBL/GenBank/DDBJ whole genome shotgun (WGS) entry which is preliminary data.</text>
</comment>
<dbReference type="Proteomes" id="UP000651837">
    <property type="component" value="Unassembled WGS sequence"/>
</dbReference>
<reference evidence="5 8" key="2">
    <citation type="submission" date="2020-07" db="EMBL/GenBank/DDBJ databases">
        <title>The draft genome sequence of Maribacter polysiphoniae KCTC 22021.</title>
        <authorList>
            <person name="Mu L."/>
        </authorList>
    </citation>
    <scope>NUCLEOTIDE SEQUENCE [LARGE SCALE GENOMIC DNA]</scope>
    <source>
        <strain evidence="5 8">KCTC 22021</strain>
    </source>
</reference>
<organism evidence="6 7">
    <name type="scientific">Maribacter polysiphoniae</name>
    <dbReference type="NCBI Taxonomy" id="429344"/>
    <lineage>
        <taxon>Bacteria</taxon>
        <taxon>Pseudomonadati</taxon>
        <taxon>Bacteroidota</taxon>
        <taxon>Flavobacteriia</taxon>
        <taxon>Flavobacteriales</taxon>
        <taxon>Flavobacteriaceae</taxon>
        <taxon>Maribacter</taxon>
    </lineage>
</organism>
<name>A0A316E215_9FLAO</name>
<dbReference type="Pfam" id="PF00128">
    <property type="entry name" value="Alpha-amylase"/>
    <property type="match status" value="2"/>
</dbReference>
<comment type="similarity">
    <text evidence="1 2">Belongs to the glycosyl hydrolase 13 family.</text>
</comment>
<evidence type="ECO:0000256" key="1">
    <source>
        <dbReference type="ARBA" id="ARBA00008061"/>
    </source>
</evidence>
<dbReference type="PRINTS" id="PR00110">
    <property type="entry name" value="ALPHAAMYLASE"/>
</dbReference>
<keyword evidence="3" id="KW-0378">Hydrolase</keyword>
<dbReference type="PANTHER" id="PTHR10357:SF209">
    <property type="entry name" value="PERIPLASMIC ALPHA-AMYLASE"/>
    <property type="match status" value="1"/>
</dbReference>
<keyword evidence="3" id="KW-0326">Glycosidase</keyword>
<dbReference type="EMBL" id="JACWLN010000004">
    <property type="protein sequence ID" value="MBD1261176.1"/>
    <property type="molecule type" value="Genomic_DNA"/>
</dbReference>
<dbReference type="Proteomes" id="UP000245667">
    <property type="component" value="Unassembled WGS sequence"/>
</dbReference>
<dbReference type="SUPFAM" id="SSF51445">
    <property type="entry name" value="(Trans)glycosidases"/>
    <property type="match status" value="1"/>
</dbReference>
<keyword evidence="8" id="KW-1185">Reference proteome</keyword>
<evidence type="ECO:0000313" key="6">
    <source>
        <dbReference type="EMBL" id="PWK23582.1"/>
    </source>
</evidence>
<evidence type="ECO:0000313" key="7">
    <source>
        <dbReference type="Proteomes" id="UP000245667"/>
    </source>
</evidence>
<dbReference type="GO" id="GO:0043169">
    <property type="term" value="F:cation binding"/>
    <property type="evidence" value="ECO:0007669"/>
    <property type="project" value="InterPro"/>
</dbReference>
<reference evidence="6 7" key="1">
    <citation type="submission" date="2018-05" db="EMBL/GenBank/DDBJ databases">
        <title>Genomic Encyclopedia of Archaeal and Bacterial Type Strains, Phase II (KMG-II): from individual species to whole genera.</title>
        <authorList>
            <person name="Goeker M."/>
        </authorList>
    </citation>
    <scope>NUCLEOTIDE SEQUENCE [LARGE SCALE GENOMIC DNA]</scope>
    <source>
        <strain evidence="6 7">DSM 23514</strain>
    </source>
</reference>
<gene>
    <name evidence="5" type="ORF">HZY62_11290</name>
    <name evidence="6" type="ORF">LX92_02148</name>
</gene>
<dbReference type="RefSeq" id="WP_109650338.1">
    <property type="nucleotide sequence ID" value="NZ_JACWLN010000004.1"/>
</dbReference>
<comment type="catalytic activity">
    <reaction evidence="3">
        <text>Endohydrolysis of (1-&gt;4)-alpha-D-glucosidic linkages in polysaccharides containing three or more (1-&gt;4)-alpha-linked D-glucose units.</text>
        <dbReference type="EC" id="3.2.1.1"/>
    </reaction>
</comment>
<dbReference type="EC" id="3.2.1.1" evidence="3"/>
<dbReference type="Gene3D" id="3.20.20.80">
    <property type="entry name" value="Glycosidases"/>
    <property type="match status" value="2"/>
</dbReference>
<evidence type="ECO:0000313" key="5">
    <source>
        <dbReference type="EMBL" id="MBD1261176.1"/>
    </source>
</evidence>
<dbReference type="PANTHER" id="PTHR10357">
    <property type="entry name" value="ALPHA-AMYLASE FAMILY MEMBER"/>
    <property type="match status" value="1"/>
</dbReference>
<proteinExistence type="inferred from homology"/>
<protein>
    <recommendedName>
        <fullName evidence="3">Alpha-amylase</fullName>
        <ecNumber evidence="3">3.2.1.1</ecNumber>
    </recommendedName>
</protein>
<dbReference type="GO" id="GO:0004556">
    <property type="term" value="F:alpha-amylase activity"/>
    <property type="evidence" value="ECO:0007669"/>
    <property type="project" value="UniProtKB-UniRule"/>
</dbReference>
<dbReference type="InterPro" id="IPR006047">
    <property type="entry name" value="GH13_cat_dom"/>
</dbReference>
<dbReference type="OrthoDB" id="9805159at2"/>
<keyword evidence="3" id="KW-0119">Carbohydrate metabolism</keyword>
<dbReference type="AlphaFoldDB" id="A0A316E215"/>
<evidence type="ECO:0000259" key="4">
    <source>
        <dbReference type="SMART" id="SM00642"/>
    </source>
</evidence>
<evidence type="ECO:0000313" key="8">
    <source>
        <dbReference type="Proteomes" id="UP000651837"/>
    </source>
</evidence>
<dbReference type="InterPro" id="IPR017853">
    <property type="entry name" value="GH"/>
</dbReference>
<evidence type="ECO:0000256" key="3">
    <source>
        <dbReference type="RuleBase" id="RU361134"/>
    </source>
</evidence>
<feature type="domain" description="Glycosyl hydrolase family 13 catalytic" evidence="4">
    <location>
        <begin position="54"/>
        <end position="474"/>
    </location>
</feature>